<dbReference type="SMART" id="SM00471">
    <property type="entry name" value="HDc"/>
    <property type="match status" value="1"/>
</dbReference>
<dbReference type="PANTHER" id="PTHR46246:SF1">
    <property type="entry name" value="GUANOSINE-3',5'-BIS(DIPHOSPHATE) 3'-PYROPHOSPHOHYDROLASE MESH1"/>
    <property type="match status" value="1"/>
</dbReference>
<dbReference type="Pfam" id="PF13328">
    <property type="entry name" value="HD_4"/>
    <property type="match status" value="1"/>
</dbReference>
<dbReference type="HOGENOM" id="CLU_084517_2_1_0"/>
<evidence type="ECO:0000259" key="1">
    <source>
        <dbReference type="SMART" id="SM00471"/>
    </source>
</evidence>
<protein>
    <submittedName>
        <fullName evidence="2">Guanosine polyphosphate synthetase/pyrophosphohydrolase</fullName>
    </submittedName>
</protein>
<dbReference type="InterPro" id="IPR052194">
    <property type="entry name" value="MESH1"/>
</dbReference>
<evidence type="ECO:0000313" key="3">
    <source>
        <dbReference type="Proteomes" id="UP000010798"/>
    </source>
</evidence>
<dbReference type="KEGG" id="saci:Sinac_0794"/>
<keyword evidence="3" id="KW-1185">Reference proteome</keyword>
<dbReference type="PANTHER" id="PTHR46246">
    <property type="entry name" value="GUANOSINE-3',5'-BIS(DIPHOSPHATE) 3'-PYROPHOSPHOHYDROLASE MESH1"/>
    <property type="match status" value="1"/>
</dbReference>
<dbReference type="Gene3D" id="1.10.3210.10">
    <property type="entry name" value="Hypothetical protein af1432"/>
    <property type="match status" value="1"/>
</dbReference>
<dbReference type="OrthoDB" id="272476at2"/>
<gene>
    <name evidence="2" type="ordered locus">Sinac_0794</name>
</gene>
<proteinExistence type="predicted"/>
<dbReference type="Proteomes" id="UP000010798">
    <property type="component" value="Chromosome"/>
</dbReference>
<dbReference type="AlphaFoldDB" id="L0D8P3"/>
<dbReference type="SUPFAM" id="SSF109604">
    <property type="entry name" value="HD-domain/PDEase-like"/>
    <property type="match status" value="1"/>
</dbReference>
<dbReference type="eggNOG" id="COG0317">
    <property type="taxonomic scope" value="Bacteria"/>
</dbReference>
<organism evidence="2 3">
    <name type="scientific">Singulisphaera acidiphila (strain ATCC BAA-1392 / DSM 18658 / VKM B-2454 / MOB10)</name>
    <dbReference type="NCBI Taxonomy" id="886293"/>
    <lineage>
        <taxon>Bacteria</taxon>
        <taxon>Pseudomonadati</taxon>
        <taxon>Planctomycetota</taxon>
        <taxon>Planctomycetia</taxon>
        <taxon>Isosphaerales</taxon>
        <taxon>Isosphaeraceae</taxon>
        <taxon>Singulisphaera</taxon>
    </lineage>
</organism>
<sequence length="212" mass="23952">MAASRDHELMSFTLERALRWGAVAHDGQFRKGEKTPYFEHVVAVAMILDRIGFDEAVVIAGLLHDVVEDTETTLDQVRERFGDEVAKTVEACSEIKTDGDGRKRPWIDRKRDHLKALVGAPLEVRAVILADKLHNLLSIACDLEEGRSVWSMFNAPRADVLWYYRSTVDLVGAGDPRLEQLAERCRQLLDTLAKDAREGVDEPVETLENREK</sequence>
<accession>L0D8P3</accession>
<dbReference type="EMBL" id="CP003364">
    <property type="protein sequence ID" value="AGA25203.1"/>
    <property type="molecule type" value="Genomic_DNA"/>
</dbReference>
<keyword evidence="2" id="KW-0378">Hydrolase</keyword>
<dbReference type="InterPro" id="IPR003607">
    <property type="entry name" value="HD/PDEase_dom"/>
</dbReference>
<name>L0D8P3_SINAD</name>
<dbReference type="GO" id="GO:0008893">
    <property type="term" value="F:guanosine-3',5'-bis(diphosphate) 3'-diphosphatase activity"/>
    <property type="evidence" value="ECO:0007669"/>
    <property type="project" value="TreeGrafter"/>
</dbReference>
<reference evidence="2 3" key="1">
    <citation type="submission" date="2012-02" db="EMBL/GenBank/DDBJ databases">
        <title>Complete sequence of chromosome of Singulisphaera acidiphila DSM 18658.</title>
        <authorList>
            <consortium name="US DOE Joint Genome Institute (JGI-PGF)"/>
            <person name="Lucas S."/>
            <person name="Copeland A."/>
            <person name="Lapidus A."/>
            <person name="Glavina del Rio T."/>
            <person name="Dalin E."/>
            <person name="Tice H."/>
            <person name="Bruce D."/>
            <person name="Goodwin L."/>
            <person name="Pitluck S."/>
            <person name="Peters L."/>
            <person name="Ovchinnikova G."/>
            <person name="Chertkov O."/>
            <person name="Kyrpides N."/>
            <person name="Mavromatis K."/>
            <person name="Ivanova N."/>
            <person name="Brettin T."/>
            <person name="Detter J.C."/>
            <person name="Han C."/>
            <person name="Larimer F."/>
            <person name="Land M."/>
            <person name="Hauser L."/>
            <person name="Markowitz V."/>
            <person name="Cheng J.-F."/>
            <person name="Hugenholtz P."/>
            <person name="Woyke T."/>
            <person name="Wu D."/>
            <person name="Tindall B."/>
            <person name="Pomrenke H."/>
            <person name="Brambilla E."/>
            <person name="Klenk H.-P."/>
            <person name="Eisen J.A."/>
        </authorList>
    </citation>
    <scope>NUCLEOTIDE SEQUENCE [LARGE SCALE GENOMIC DNA]</scope>
    <source>
        <strain evidence="3">ATCC BAA-1392 / DSM 18658 / VKM B-2454 / MOB10</strain>
    </source>
</reference>
<evidence type="ECO:0000313" key="2">
    <source>
        <dbReference type="EMBL" id="AGA25203.1"/>
    </source>
</evidence>
<dbReference type="CDD" id="cd00077">
    <property type="entry name" value="HDc"/>
    <property type="match status" value="1"/>
</dbReference>
<feature type="domain" description="HD/PDEase" evidence="1">
    <location>
        <begin position="33"/>
        <end position="145"/>
    </location>
</feature>
<dbReference type="RefSeq" id="WP_015244383.1">
    <property type="nucleotide sequence ID" value="NC_019892.1"/>
</dbReference>
<dbReference type="STRING" id="886293.Sinac_0794"/>